<dbReference type="Proteomes" id="UP000505377">
    <property type="component" value="Chromosome"/>
</dbReference>
<dbReference type="EMBL" id="CP053564">
    <property type="protein sequence ID" value="QJY46665.1"/>
    <property type="molecule type" value="Genomic_DNA"/>
</dbReference>
<protein>
    <recommendedName>
        <fullName evidence="3">Terminase</fullName>
    </recommendedName>
</protein>
<gene>
    <name evidence="1" type="ORF">HOP40_13250</name>
</gene>
<dbReference type="KEGG" id="pbro:HOP40_13250"/>
<dbReference type="InterPro" id="IPR027417">
    <property type="entry name" value="P-loop_NTPase"/>
</dbReference>
<evidence type="ECO:0000313" key="1">
    <source>
        <dbReference type="EMBL" id="QJY46665.1"/>
    </source>
</evidence>
<dbReference type="RefSeq" id="WP_172158251.1">
    <property type="nucleotide sequence ID" value="NZ_CP053564.1"/>
</dbReference>
<proteinExistence type="predicted"/>
<dbReference type="AlphaFoldDB" id="A0A6M6JHL4"/>
<accession>A0A6M6JHL4</accession>
<keyword evidence="2" id="KW-1185">Reference proteome</keyword>
<dbReference type="Gene3D" id="3.40.50.300">
    <property type="entry name" value="P-loop containing nucleotide triphosphate hydrolases"/>
    <property type="match status" value="1"/>
</dbReference>
<evidence type="ECO:0000313" key="2">
    <source>
        <dbReference type="Proteomes" id="UP000505377"/>
    </source>
</evidence>
<evidence type="ECO:0008006" key="3">
    <source>
        <dbReference type="Google" id="ProtNLM"/>
    </source>
</evidence>
<organism evidence="1 2">
    <name type="scientific">Pseudonocardia broussonetiae</name>
    <dbReference type="NCBI Taxonomy" id="2736640"/>
    <lineage>
        <taxon>Bacteria</taxon>
        <taxon>Bacillati</taxon>
        <taxon>Actinomycetota</taxon>
        <taxon>Actinomycetes</taxon>
        <taxon>Pseudonocardiales</taxon>
        <taxon>Pseudonocardiaceae</taxon>
        <taxon>Pseudonocardia</taxon>
    </lineage>
</organism>
<name>A0A6M6JHL4_9PSEU</name>
<sequence>MCAPRSPSRRFRQVSLALLPEPLRGALRPRVEVRPPGIVDSLADDAVDLVKAGGLTPDDWQRDGLDLMLSIRGDGGWACPDYAEWVSRQNGKSAGLLTPRALYGFLALDEHLILWSSHRVDTTMRSFKFVEKILRKLGQPAPGRLGEFYIEFPDLGTTVKINGTHGHESFERLDTQAELKFVARSARGGRGMDPECLILDEAFALNDAQMEAQAPATAAQPNAQVILTSTPPLDGAQGEVMFRTRERAESDDPGLIGYRDWGLAASLDELAAMAPEVRRAFLDDRANWTPPNPSLGSGRLTEAALVRLRRVMSEEGFARECFGMWPTKGAAGSRLIPAQAWRLREAPGSSIEGTPVFAVDVNPERTAAAIVAAGFRPNGGVLVEAPRPDRNADPDEAWPVGMDWVVPRAVEIDGSHGPTRWGIDPNGPAGPLAQQLEDAGLQVVRLKGPDLARACMSYVDELPFHLGDEVLDTAAEAVRKRPIGDGAWAFGRRNSGANIAPKVAAAIARHVLLVHGALGPSPEPLAVEQSSARLETADLARMGF</sequence>
<reference evidence="1 2" key="1">
    <citation type="submission" date="2020-05" db="EMBL/GenBank/DDBJ databases">
        <authorList>
            <person name="Mo P."/>
        </authorList>
    </citation>
    <scope>NUCLEOTIDE SEQUENCE [LARGE SCALE GENOMIC DNA]</scope>
    <source>
        <strain evidence="1 2">Gen01</strain>
    </source>
</reference>